<evidence type="ECO:0000313" key="4">
    <source>
        <dbReference type="WBParaSite" id="PTRK_0001106100.1"/>
    </source>
</evidence>
<feature type="coiled-coil region" evidence="1">
    <location>
        <begin position="176"/>
        <end position="203"/>
    </location>
</feature>
<accession>A0A0N4ZRC6</accession>
<dbReference type="SMART" id="SM00338">
    <property type="entry name" value="BRLZ"/>
    <property type="match status" value="1"/>
</dbReference>
<dbReference type="Gene3D" id="1.20.5.170">
    <property type="match status" value="1"/>
</dbReference>
<feature type="domain" description="BZIP" evidence="2">
    <location>
        <begin position="144"/>
        <end position="201"/>
    </location>
</feature>
<dbReference type="STRING" id="131310.A0A0N4ZRC6"/>
<dbReference type="InterPro" id="IPR046347">
    <property type="entry name" value="bZIP_sf"/>
</dbReference>
<protein>
    <submittedName>
        <fullName evidence="4">BZIP domain-containing protein</fullName>
    </submittedName>
</protein>
<dbReference type="WBParaSite" id="PTRK_0001106100.1">
    <property type="protein sequence ID" value="PTRK_0001106100.1"/>
    <property type="gene ID" value="PTRK_0001106100"/>
</dbReference>
<dbReference type="PROSITE" id="PS00036">
    <property type="entry name" value="BZIP_BASIC"/>
    <property type="match status" value="1"/>
</dbReference>
<sequence length="219" mass="25735">MVSSSFVAGTDEQNKKLYYAERFDKSMVFNNNVNERNIINFSQCSHTESTTIVCSDYGCNEDHCCDPNVKVYHPNINTNNFQYCNEHHNDDNIINELNKCCEIQKWLDSIISEVRLEIAAEKCECSNAQTCTHERVSLSNFTKEEIMERKRYQNRKAAAKYRLKKKVNLQMDKFEMDLLCKKNKLLKDEISNLESEIERLQCFLSDDLNFSFINLFTKK</sequence>
<keyword evidence="3" id="KW-1185">Reference proteome</keyword>
<keyword evidence="1" id="KW-0175">Coiled coil</keyword>
<name>A0A0N4ZRC6_PARTI</name>
<dbReference type="GO" id="GO:0003700">
    <property type="term" value="F:DNA-binding transcription factor activity"/>
    <property type="evidence" value="ECO:0007669"/>
    <property type="project" value="InterPro"/>
</dbReference>
<dbReference type="AlphaFoldDB" id="A0A0N4ZRC6"/>
<reference evidence="4" key="1">
    <citation type="submission" date="2017-02" db="UniProtKB">
        <authorList>
            <consortium name="WormBaseParasite"/>
        </authorList>
    </citation>
    <scope>IDENTIFICATION</scope>
</reference>
<evidence type="ECO:0000256" key="1">
    <source>
        <dbReference type="SAM" id="Coils"/>
    </source>
</evidence>
<evidence type="ECO:0000313" key="3">
    <source>
        <dbReference type="Proteomes" id="UP000038045"/>
    </source>
</evidence>
<organism evidence="3 4">
    <name type="scientific">Parastrongyloides trichosuri</name>
    <name type="common">Possum-specific nematode worm</name>
    <dbReference type="NCBI Taxonomy" id="131310"/>
    <lineage>
        <taxon>Eukaryota</taxon>
        <taxon>Metazoa</taxon>
        <taxon>Ecdysozoa</taxon>
        <taxon>Nematoda</taxon>
        <taxon>Chromadorea</taxon>
        <taxon>Rhabditida</taxon>
        <taxon>Tylenchina</taxon>
        <taxon>Panagrolaimomorpha</taxon>
        <taxon>Strongyloidoidea</taxon>
        <taxon>Strongyloididae</taxon>
        <taxon>Parastrongyloides</taxon>
    </lineage>
</organism>
<dbReference type="SUPFAM" id="SSF57959">
    <property type="entry name" value="Leucine zipper domain"/>
    <property type="match status" value="1"/>
</dbReference>
<evidence type="ECO:0000259" key="2">
    <source>
        <dbReference type="PROSITE" id="PS50217"/>
    </source>
</evidence>
<dbReference type="Pfam" id="PF07716">
    <property type="entry name" value="bZIP_2"/>
    <property type="match status" value="1"/>
</dbReference>
<dbReference type="Proteomes" id="UP000038045">
    <property type="component" value="Unplaced"/>
</dbReference>
<proteinExistence type="predicted"/>
<dbReference type="PROSITE" id="PS50217">
    <property type="entry name" value="BZIP"/>
    <property type="match status" value="1"/>
</dbReference>
<dbReference type="InterPro" id="IPR004827">
    <property type="entry name" value="bZIP"/>
</dbReference>